<dbReference type="GO" id="GO:0019243">
    <property type="term" value="P:methylglyoxal catabolic process to D-lactate via S-lactoyl-glutathione"/>
    <property type="evidence" value="ECO:0007669"/>
    <property type="project" value="TreeGrafter"/>
</dbReference>
<dbReference type="Pfam" id="PF01965">
    <property type="entry name" value="DJ-1_PfpI"/>
    <property type="match status" value="1"/>
</dbReference>
<accession>A0A1L9SNA9</accession>
<dbReference type="EC" id="4.2.1.130" evidence="1"/>
<comment type="catalytic activity">
    <reaction evidence="5">
        <text>methylglyoxal + H2O = (R)-lactate + H(+)</text>
        <dbReference type="Rhea" id="RHEA:27754"/>
        <dbReference type="ChEBI" id="CHEBI:15377"/>
        <dbReference type="ChEBI" id="CHEBI:15378"/>
        <dbReference type="ChEBI" id="CHEBI:16004"/>
        <dbReference type="ChEBI" id="CHEBI:17158"/>
        <dbReference type="EC" id="4.2.1.130"/>
    </reaction>
</comment>
<protein>
    <recommendedName>
        <fullName evidence="1">D-lactate dehydratase</fullName>
        <ecNumber evidence="1">4.2.1.130</ecNumber>
    </recommendedName>
</protein>
<evidence type="ECO:0000256" key="4">
    <source>
        <dbReference type="ARBA" id="ARBA00038493"/>
    </source>
</evidence>
<keyword evidence="3" id="KW-0456">Lyase</keyword>
<dbReference type="InterPro" id="IPR050325">
    <property type="entry name" value="Prot/Nucl_acid_deglycase"/>
</dbReference>
<evidence type="ECO:0000313" key="8">
    <source>
        <dbReference type="Proteomes" id="UP000184188"/>
    </source>
</evidence>
<dbReference type="GeneID" id="34611717"/>
<dbReference type="RefSeq" id="XP_022583116.1">
    <property type="nucleotide sequence ID" value="XM_022725252.1"/>
</dbReference>
<dbReference type="Gene3D" id="3.40.50.880">
    <property type="match status" value="1"/>
</dbReference>
<dbReference type="AlphaFoldDB" id="A0A1L9SNA9"/>
<dbReference type="STRING" id="1073090.A0A1L9SNA9"/>
<dbReference type="GO" id="GO:0005737">
    <property type="term" value="C:cytoplasm"/>
    <property type="evidence" value="ECO:0007669"/>
    <property type="project" value="TreeGrafter"/>
</dbReference>
<dbReference type="InterPro" id="IPR002818">
    <property type="entry name" value="DJ-1/PfpI"/>
</dbReference>
<dbReference type="GO" id="GO:0019172">
    <property type="term" value="F:glyoxalase III activity"/>
    <property type="evidence" value="ECO:0007669"/>
    <property type="project" value="UniProtKB-EC"/>
</dbReference>
<keyword evidence="8" id="KW-1185">Reference proteome</keyword>
<gene>
    <name evidence="7" type="ORF">ASPZODRAFT_14734</name>
</gene>
<sequence>MNLLIVLTSQAEIPSTKAQTGWYLPELAHPFYTLKDKIKLTISSPQGGQAPLDPTSIKLFHDDEEAQAFLKDHQDVWMRTLPLREIVGRVHDFDAIFYIGGHGPMFDLPSNKHSLALLQSFAAEKKPIAAVCHGPAALLNATAPSGIPLLSGAEVTGFADEEEEATGMVEAMPFSLQQRLELVSGGGYLRSSRAWDEKVVVSCAAGTGSVLITGQNPRSARGVALEILKALKVA</sequence>
<dbReference type="PANTHER" id="PTHR48094">
    <property type="entry name" value="PROTEIN/NUCLEIC ACID DEGLYCASE DJ-1-RELATED"/>
    <property type="match status" value="1"/>
</dbReference>
<organism evidence="7 8">
    <name type="scientific">Penicilliopsis zonata CBS 506.65</name>
    <dbReference type="NCBI Taxonomy" id="1073090"/>
    <lineage>
        <taxon>Eukaryota</taxon>
        <taxon>Fungi</taxon>
        <taxon>Dikarya</taxon>
        <taxon>Ascomycota</taxon>
        <taxon>Pezizomycotina</taxon>
        <taxon>Eurotiomycetes</taxon>
        <taxon>Eurotiomycetidae</taxon>
        <taxon>Eurotiales</taxon>
        <taxon>Aspergillaceae</taxon>
        <taxon>Penicilliopsis</taxon>
    </lineage>
</organism>
<dbReference type="OrthoDB" id="543156at2759"/>
<reference evidence="8" key="1">
    <citation type="journal article" date="2017" name="Genome Biol.">
        <title>Comparative genomics reveals high biological diversity and specific adaptations in the industrially and medically important fungal genus Aspergillus.</title>
        <authorList>
            <person name="de Vries R.P."/>
            <person name="Riley R."/>
            <person name="Wiebenga A."/>
            <person name="Aguilar-Osorio G."/>
            <person name="Amillis S."/>
            <person name="Uchima C.A."/>
            <person name="Anderluh G."/>
            <person name="Asadollahi M."/>
            <person name="Askin M."/>
            <person name="Barry K."/>
            <person name="Battaglia E."/>
            <person name="Bayram O."/>
            <person name="Benocci T."/>
            <person name="Braus-Stromeyer S.A."/>
            <person name="Caldana C."/>
            <person name="Canovas D."/>
            <person name="Cerqueira G.C."/>
            <person name="Chen F."/>
            <person name="Chen W."/>
            <person name="Choi C."/>
            <person name="Clum A."/>
            <person name="Dos Santos R.A."/>
            <person name="Damasio A.R."/>
            <person name="Diallinas G."/>
            <person name="Emri T."/>
            <person name="Fekete E."/>
            <person name="Flipphi M."/>
            <person name="Freyberg S."/>
            <person name="Gallo A."/>
            <person name="Gournas C."/>
            <person name="Habgood R."/>
            <person name="Hainaut M."/>
            <person name="Harispe M.L."/>
            <person name="Henrissat B."/>
            <person name="Hilden K.S."/>
            <person name="Hope R."/>
            <person name="Hossain A."/>
            <person name="Karabika E."/>
            <person name="Karaffa L."/>
            <person name="Karanyi Z."/>
            <person name="Krasevec N."/>
            <person name="Kuo A."/>
            <person name="Kusch H."/>
            <person name="LaButti K."/>
            <person name="Lagendijk E.L."/>
            <person name="Lapidus A."/>
            <person name="Levasseur A."/>
            <person name="Lindquist E."/>
            <person name="Lipzen A."/>
            <person name="Logrieco A.F."/>
            <person name="MacCabe A."/>
            <person name="Maekelae M.R."/>
            <person name="Malavazi I."/>
            <person name="Melin P."/>
            <person name="Meyer V."/>
            <person name="Mielnichuk N."/>
            <person name="Miskei M."/>
            <person name="Molnar A.P."/>
            <person name="Mule G."/>
            <person name="Ngan C.Y."/>
            <person name="Orejas M."/>
            <person name="Orosz E."/>
            <person name="Ouedraogo J.P."/>
            <person name="Overkamp K.M."/>
            <person name="Park H.-S."/>
            <person name="Perrone G."/>
            <person name="Piumi F."/>
            <person name="Punt P.J."/>
            <person name="Ram A.F."/>
            <person name="Ramon A."/>
            <person name="Rauscher S."/>
            <person name="Record E."/>
            <person name="Riano-Pachon D.M."/>
            <person name="Robert V."/>
            <person name="Roehrig J."/>
            <person name="Ruller R."/>
            <person name="Salamov A."/>
            <person name="Salih N.S."/>
            <person name="Samson R.A."/>
            <person name="Sandor E."/>
            <person name="Sanguinetti M."/>
            <person name="Schuetze T."/>
            <person name="Sepcic K."/>
            <person name="Shelest E."/>
            <person name="Sherlock G."/>
            <person name="Sophianopoulou V."/>
            <person name="Squina F.M."/>
            <person name="Sun H."/>
            <person name="Susca A."/>
            <person name="Todd R.B."/>
            <person name="Tsang A."/>
            <person name="Unkles S.E."/>
            <person name="van de Wiele N."/>
            <person name="van Rossen-Uffink D."/>
            <person name="Oliveira J.V."/>
            <person name="Vesth T.C."/>
            <person name="Visser J."/>
            <person name="Yu J.-H."/>
            <person name="Zhou M."/>
            <person name="Andersen M.R."/>
            <person name="Archer D.B."/>
            <person name="Baker S.E."/>
            <person name="Benoit I."/>
            <person name="Brakhage A.A."/>
            <person name="Braus G.H."/>
            <person name="Fischer R."/>
            <person name="Frisvad J.C."/>
            <person name="Goldman G.H."/>
            <person name="Houbraken J."/>
            <person name="Oakley B."/>
            <person name="Pocsi I."/>
            <person name="Scazzocchio C."/>
            <person name="Seiboth B."/>
            <person name="vanKuyk P.A."/>
            <person name="Wortman J."/>
            <person name="Dyer P.S."/>
            <person name="Grigoriev I.V."/>
        </authorList>
    </citation>
    <scope>NUCLEOTIDE SEQUENCE [LARGE SCALE GENOMIC DNA]</scope>
    <source>
        <strain evidence="8">CBS 506.65</strain>
    </source>
</reference>
<evidence type="ECO:0000256" key="1">
    <source>
        <dbReference type="ARBA" id="ARBA00013134"/>
    </source>
</evidence>
<feature type="domain" description="DJ-1/PfpI" evidence="6">
    <location>
        <begin position="90"/>
        <end position="143"/>
    </location>
</feature>
<proteinExistence type="inferred from homology"/>
<dbReference type="VEuPathDB" id="FungiDB:ASPZODRAFT_14734"/>
<dbReference type="Proteomes" id="UP000184188">
    <property type="component" value="Unassembled WGS sequence"/>
</dbReference>
<dbReference type="EMBL" id="KV878339">
    <property type="protein sequence ID" value="OJJ48606.1"/>
    <property type="molecule type" value="Genomic_DNA"/>
</dbReference>
<dbReference type="PANTHER" id="PTHR48094:SF11">
    <property type="entry name" value="GLUTATHIONE-INDEPENDENT GLYOXALASE HSP31-RELATED"/>
    <property type="match status" value="1"/>
</dbReference>
<evidence type="ECO:0000256" key="5">
    <source>
        <dbReference type="ARBA" id="ARBA00048082"/>
    </source>
</evidence>
<evidence type="ECO:0000256" key="3">
    <source>
        <dbReference type="ARBA" id="ARBA00023239"/>
    </source>
</evidence>
<comment type="similarity">
    <text evidence="4">Belongs to the peptidase C56 family. HSP31-like subfamily.</text>
</comment>
<dbReference type="InterPro" id="IPR029062">
    <property type="entry name" value="Class_I_gatase-like"/>
</dbReference>
<evidence type="ECO:0000313" key="7">
    <source>
        <dbReference type="EMBL" id="OJJ48606.1"/>
    </source>
</evidence>
<name>A0A1L9SNA9_9EURO</name>
<dbReference type="CDD" id="cd03141">
    <property type="entry name" value="GATase1_Hsp31_like"/>
    <property type="match status" value="1"/>
</dbReference>
<keyword evidence="2" id="KW-0346">Stress response</keyword>
<evidence type="ECO:0000256" key="2">
    <source>
        <dbReference type="ARBA" id="ARBA00023016"/>
    </source>
</evidence>
<dbReference type="SUPFAM" id="SSF52317">
    <property type="entry name" value="Class I glutamine amidotransferase-like"/>
    <property type="match status" value="1"/>
</dbReference>
<evidence type="ECO:0000259" key="6">
    <source>
        <dbReference type="Pfam" id="PF01965"/>
    </source>
</evidence>